<name>A0A5J4VL90_9EUKA</name>
<accession>A0A5J4VL90</accession>
<gene>
    <name evidence="2" type="ORF">EZS28_021120</name>
</gene>
<evidence type="ECO:0000256" key="1">
    <source>
        <dbReference type="SAM" id="Coils"/>
    </source>
</evidence>
<dbReference type="Pfam" id="PF14931">
    <property type="entry name" value="IFT20"/>
    <property type="match status" value="1"/>
</dbReference>
<protein>
    <submittedName>
        <fullName evidence="2">Uncharacterized protein</fullName>
    </submittedName>
</protein>
<dbReference type="InterPro" id="IPR028172">
    <property type="entry name" value="FT20"/>
</dbReference>
<dbReference type="EMBL" id="SNRW01006290">
    <property type="protein sequence ID" value="KAA6383351.1"/>
    <property type="molecule type" value="Genomic_DNA"/>
</dbReference>
<keyword evidence="1" id="KW-0175">Coiled coil</keyword>
<organism evidence="2 3">
    <name type="scientific">Streblomastix strix</name>
    <dbReference type="NCBI Taxonomy" id="222440"/>
    <lineage>
        <taxon>Eukaryota</taxon>
        <taxon>Metamonada</taxon>
        <taxon>Preaxostyla</taxon>
        <taxon>Oxymonadida</taxon>
        <taxon>Streblomastigidae</taxon>
        <taxon>Streblomastix</taxon>
    </lineage>
</organism>
<evidence type="ECO:0000313" key="2">
    <source>
        <dbReference type="EMBL" id="KAA6383351.1"/>
    </source>
</evidence>
<reference evidence="2 3" key="1">
    <citation type="submission" date="2019-03" db="EMBL/GenBank/DDBJ databases">
        <title>Single cell metagenomics reveals metabolic interactions within the superorganism composed of flagellate Streblomastix strix and complex community of Bacteroidetes bacteria on its surface.</title>
        <authorList>
            <person name="Treitli S.C."/>
            <person name="Kolisko M."/>
            <person name="Husnik F."/>
            <person name="Keeling P."/>
            <person name="Hampl V."/>
        </authorList>
    </citation>
    <scope>NUCLEOTIDE SEQUENCE [LARGE SCALE GENOMIC DNA]</scope>
    <source>
        <strain evidence="2">ST1C</strain>
    </source>
</reference>
<feature type="coiled-coil region" evidence="1">
    <location>
        <begin position="19"/>
        <end position="53"/>
    </location>
</feature>
<dbReference type="AlphaFoldDB" id="A0A5J4VL90"/>
<feature type="non-terminal residue" evidence="2">
    <location>
        <position position="1"/>
    </location>
</feature>
<evidence type="ECO:0000313" key="3">
    <source>
        <dbReference type="Proteomes" id="UP000324800"/>
    </source>
</evidence>
<comment type="caution">
    <text evidence="2">The sequence shown here is derived from an EMBL/GenBank/DDBJ whole genome shotgun (WGS) entry which is preliminary data.</text>
</comment>
<dbReference type="Proteomes" id="UP000324800">
    <property type="component" value="Unassembled WGS sequence"/>
</dbReference>
<proteinExistence type="predicted"/>
<sequence>AMGFRNIISSEMERRNRRKLELEEEIVDRSTELQRLKAELDSLVQTETQQQQMIQSLLTMEPAPQ</sequence>